<protein>
    <submittedName>
        <fullName evidence="2">DUF2797 domain-containing protein</fullName>
    </submittedName>
</protein>
<accession>A0A8U0A6M0</accession>
<dbReference type="RefSeq" id="WP_247994832.1">
    <property type="nucleotide sequence ID" value="NZ_CP096020.1"/>
</dbReference>
<dbReference type="Proteomes" id="UP000831768">
    <property type="component" value="Plasmid unnamed1"/>
</dbReference>
<sequence>MTNEKERTDSFSTPCVSANTASITGIVDYVSWYRDEPLLKFAQPGVAIHQRPDIALTEFIDTNVKVVISENKYCTECGKKTESSPCPDCAGEPPYTSCVMCPTIHCDYMNCPYPDYKQRSCSHTHVVYFVTTDRVKVGITRESRARRRWAEQGASHAIPIARAPNRKAAGIIETALSTKWSHRRHHRWYQPMDDSVQRLVDDTLSAIDLIPKQLRPCFLWEDASEEVVRDAVVELPSVESSSLEGGLVPSDCMMNAGETREGRVLGIRGRLIATDGFVINLNTYSGHVITLETNDPFFEDADLRVKVDSERSSQDIDPDREDVLISEEVTA</sequence>
<dbReference type="AlphaFoldDB" id="A0A8U0A6M0"/>
<dbReference type="KEGG" id="haad:MW046_14250"/>
<name>A0A8U0A6M0_9EURY</name>
<evidence type="ECO:0000256" key="1">
    <source>
        <dbReference type="SAM" id="MobiDB-lite"/>
    </source>
</evidence>
<proteinExistence type="predicted"/>
<geneLocation type="plasmid" evidence="2 3">
    <name>unnamed1</name>
</geneLocation>
<evidence type="ECO:0000313" key="2">
    <source>
        <dbReference type="EMBL" id="UPM44178.1"/>
    </source>
</evidence>
<keyword evidence="3" id="KW-1185">Reference proteome</keyword>
<gene>
    <name evidence="2" type="ORF">MW046_14250</name>
</gene>
<reference evidence="2" key="1">
    <citation type="submission" date="2022-04" db="EMBL/GenBank/DDBJ databases">
        <title>Halocatena sp. nov., isolated from a salt lake.</title>
        <authorList>
            <person name="Cui H.-L."/>
        </authorList>
    </citation>
    <scope>NUCLEOTIDE SEQUENCE</scope>
    <source>
        <strain evidence="2">AD-1</strain>
        <plasmid evidence="2">unnamed1</plasmid>
    </source>
</reference>
<keyword evidence="2" id="KW-0614">Plasmid</keyword>
<feature type="region of interest" description="Disordered" evidence="1">
    <location>
        <begin position="309"/>
        <end position="331"/>
    </location>
</feature>
<dbReference type="EMBL" id="CP096020">
    <property type="protein sequence ID" value="UPM44178.1"/>
    <property type="molecule type" value="Genomic_DNA"/>
</dbReference>
<dbReference type="InterPro" id="IPR021246">
    <property type="entry name" value="DUF2797"/>
</dbReference>
<evidence type="ECO:0000313" key="3">
    <source>
        <dbReference type="Proteomes" id="UP000831768"/>
    </source>
</evidence>
<dbReference type="GeneID" id="71929231"/>
<dbReference type="Pfam" id="PF10977">
    <property type="entry name" value="DUF2797"/>
    <property type="match status" value="1"/>
</dbReference>
<organism evidence="2 3">
    <name type="scientific">Halocatena salina</name>
    <dbReference type="NCBI Taxonomy" id="2934340"/>
    <lineage>
        <taxon>Archaea</taxon>
        <taxon>Methanobacteriati</taxon>
        <taxon>Methanobacteriota</taxon>
        <taxon>Stenosarchaea group</taxon>
        <taxon>Halobacteria</taxon>
        <taxon>Halobacteriales</taxon>
        <taxon>Natronomonadaceae</taxon>
        <taxon>Halocatena</taxon>
    </lineage>
</organism>